<protein>
    <submittedName>
        <fullName evidence="1">Uncharacterized protein</fullName>
    </submittedName>
</protein>
<name>A0AAW2EQB7_9HYME</name>
<organism evidence="1 2">
    <name type="scientific">Cardiocondyla obscurior</name>
    <dbReference type="NCBI Taxonomy" id="286306"/>
    <lineage>
        <taxon>Eukaryota</taxon>
        <taxon>Metazoa</taxon>
        <taxon>Ecdysozoa</taxon>
        <taxon>Arthropoda</taxon>
        <taxon>Hexapoda</taxon>
        <taxon>Insecta</taxon>
        <taxon>Pterygota</taxon>
        <taxon>Neoptera</taxon>
        <taxon>Endopterygota</taxon>
        <taxon>Hymenoptera</taxon>
        <taxon>Apocrita</taxon>
        <taxon>Aculeata</taxon>
        <taxon>Formicoidea</taxon>
        <taxon>Formicidae</taxon>
        <taxon>Myrmicinae</taxon>
        <taxon>Cardiocondyla</taxon>
    </lineage>
</organism>
<accession>A0AAW2EQB7</accession>
<sequence>MVATAGEARKGIYRGFESTSLEYSTLPRVTAKNTNSLPQGYVFQSGAYLRCDLLRAEIFAIRIPLLSAAHI</sequence>
<evidence type="ECO:0000313" key="1">
    <source>
        <dbReference type="EMBL" id="KAL0104576.1"/>
    </source>
</evidence>
<dbReference type="AlphaFoldDB" id="A0AAW2EQB7"/>
<reference evidence="1 2" key="1">
    <citation type="submission" date="2023-03" db="EMBL/GenBank/DDBJ databases">
        <title>High recombination rates correlate with genetic variation in Cardiocondyla obscurior ants.</title>
        <authorList>
            <person name="Errbii M."/>
        </authorList>
    </citation>
    <scope>NUCLEOTIDE SEQUENCE [LARGE SCALE GENOMIC DNA]</scope>
    <source>
        <strain evidence="1">Alpha-2009</strain>
        <tissue evidence="1">Whole body</tissue>
    </source>
</reference>
<proteinExistence type="predicted"/>
<gene>
    <name evidence="1" type="ORF">PUN28_017371</name>
</gene>
<dbReference type="Proteomes" id="UP001430953">
    <property type="component" value="Unassembled WGS sequence"/>
</dbReference>
<comment type="caution">
    <text evidence="1">The sequence shown here is derived from an EMBL/GenBank/DDBJ whole genome shotgun (WGS) entry which is preliminary data.</text>
</comment>
<evidence type="ECO:0000313" key="2">
    <source>
        <dbReference type="Proteomes" id="UP001430953"/>
    </source>
</evidence>
<dbReference type="EMBL" id="JADYXP020000020">
    <property type="protein sequence ID" value="KAL0104576.1"/>
    <property type="molecule type" value="Genomic_DNA"/>
</dbReference>
<keyword evidence="2" id="KW-1185">Reference proteome</keyword>